<dbReference type="InterPro" id="IPR009081">
    <property type="entry name" value="PP-bd_ACP"/>
</dbReference>
<dbReference type="Gene3D" id="3.40.50.980">
    <property type="match status" value="2"/>
</dbReference>
<dbReference type="InterPro" id="IPR006162">
    <property type="entry name" value="Ppantetheine_attach_site"/>
</dbReference>
<dbReference type="InterPro" id="IPR001242">
    <property type="entry name" value="Condensation_dom"/>
</dbReference>
<dbReference type="NCBIfam" id="TIGR01733">
    <property type="entry name" value="AA-adenyl-dom"/>
    <property type="match status" value="1"/>
</dbReference>
<dbReference type="Gene3D" id="2.30.38.10">
    <property type="entry name" value="Luciferase, Domain 3"/>
    <property type="match status" value="1"/>
</dbReference>
<dbReference type="GO" id="GO:0016874">
    <property type="term" value="F:ligase activity"/>
    <property type="evidence" value="ECO:0007669"/>
    <property type="project" value="UniProtKB-KW"/>
</dbReference>
<keyword evidence="8" id="KW-1185">Reference proteome</keyword>
<sequence>MPAISSSDLKQIWQWNATVPETLDGLVHDLILETARRQPSAPAIEAWNGSFTYEEIDRYSRQWAIHLKSLGVGPEVHVSLLSEKSKWVPVAMLGVMRSGGVTVVMDITQPEERLGLMMDQVRPSVVLASDEAWSTAERLAKNAIICSIDADELSMNTKSVRVPHSEAPAASGSNALWVSFTSGSTGRPKAVVVEHRNLYTELHLQAEPTGLSTSSRVFDYAGYSWDMTWYNVLFCWHAGGCLCIPSERDRRQDPSAAIKRFRANFANITPTVADLLDDEALHMLKGFETIGERASPKLLSRIHSSQRYRNTYGASECGSLQTAALNPESPDNIGYGSGVITWLVNEDEDGTFTLAPIGESGEIWLEGPLVSRGYLRDEAQTAKAFVEDPAFLLAGDGDSVAGRRGRLYRMGDLAKYAPDGSMRIQGRRDWQVKLRGQRVELGEVEHHVRGVLSEICGESGLQVAAMAAIPREHEVPTLVVYVVTPHAADLDDAGLCTELCRVTEGIDEKLRARVPPYMIPKGYIPLRQMPLTYTGKRNRAVLTQRITEMTLREIAVLWSSDQAVRQDPSTESEKLLQLLIAEILDLNPDDISAEDNFLRMGGDSVLGIRLTAAARAKGTALSVAEIFAHPRICDLAAHIDESNHDTTGKAQDSFASGPVKPFDLLRKVSEQAARSEAAEKCFVAAEQIEDVFGCTALQAGLIALTAQRADDYVGRQKYRLLPGIDLDRFKAAWELVVATLPILRTRMIDLEQEGLVQVVIAKSLPVEWESGVSGMQHTMGLGSSLARFAIITEHDTRYFQWTMHHALFDGMSLPLILTRLRSAYHLSDPGAAPPLFQEFVRHVQSIDNEGSTAAWRAHLDDLDAEVFPSLPSIAYKPHADHEIVHHMHDITWPITAGVTAASVIRAALALLLADYTGSSDVVFGVTTSGRAVPVAGVESMVAPTLATAPARTKVDFRAGELAGNLLARVQHDSIALSEAEQLGLQAIRRVSPDAERACQFQTLLLVEPAEENIESDRLFESEAYEESLDTTVFNSYALLIHCYLLRDGGLRLTLSFDSALLCADQAKRLGPQLEHIVRQLCSPQNHQVPVSALSLTCPGDLNDIWSWNASIPTSDIDEKTTVHDLFRQRVRLQPDATAITSWDGKLTYRELDELSDSWAQRLSLQHAVGPEVVVPLCLEKGIWMTVAVMAVMKAGGVCCALDVGQPTERLESIVEQVAAPVILATKLTLSLALSLCDSRCKLGLLDDENSSSAAASGTAAPRVRSANALYVSFTSGSTGVPKGCIVEHRNFLHAIKHQRSFLNIDASSRILDFASPAFDVFWENMLMGLTAGATLCTPSREERMNDLDNFARQNRITYAEITPAHVRVVDFSHVATLNLSGEALKYADIEYLEHSKTRVLNSYGPAECTVTATASEVARPFVGKSGSPDLGQGLGAATWVLSVHQPGKLAAVGAVGELCLEGDLVGRGYLNNVSATKASFGKDPKWLANGSGDYNGRSGRLYRTGDLVRYSSDGTLHFLGRRDDMVKIRGQRVELGDVEMSVKRVLSDQQSESNAQIQVVAEIIDKNLIAFIVQPSATTQRLMQSDRLSDLVAEQVPEYMVPTAFLALDELPLSSSNKVDRRKLREQATASLASLNAQSTSKTAVTAPSNEDEYKLRDIWAEVLGLDKDTISNDIAFTRLGGDSISAMQVVSRARSRGLMISIVDLLRSRTIKRTVGTLDTDQSLQVGPGAPKEAAWQPSSEDELCLRSNGLRNKDVLAMYGCSPMQEGMLFSKKTGIASYTTHSIWACESVSSQPVSTEMLESAWRAVLTHHSIFSTIFLDNAETGGFMQAVRMPTSFEHKIAIESSGETDSAQWLKGQRVPPRFQPGEPEVAVTIAIDDRGAHACRLDTNHALIDAASVSVILEHLDLAYRDVSLPEAPPFREVIRYIERSKTNDRLEYWTTFLSSVQPCHFPAQVVERAATSTKTRTLTVQDGHDTTIYDFCQARDITRATFVQVVWALVLTHYTGVDEACFGFLASGRDMPIADVDQAVGPLINMLVSRITSGTTVEHMLRTAAQDTITHLGNQHVSLAEIQRNLGKSKLFNSSITVYDAAVSDGQGSMDTGADRTVSGLRFVEHDAFDEQEFDIGLAMGLRHKFTAIEFGYREGTLSSHAAQEVVKTINLAINYILTDDTRIPSSSGLSFFEYIVGAPQQEVDSFWKAQLTDVEAPVFPTLPSVNHQPLPDAASSKTVTLPTQGLVQTAEMYISAAWALLQAKYTNSDQVLFGLQQQRPEQENLIGRSSTIKHPLPARIILGPSDTTMEAFLSRIQQQTSSMRKYNLTPAQHLKRLTPDADNSFNFQTLVSFVDTHQPGRNSENAANGTNGRLKSNGVTSFQHSARPNGFSQSSTTNGCQTVALTNGSACDRQIEANENSSDQSYPSIALLLECFISAGETNLKTTYDSSIVSTQSVNRMLEQLEHTIHLLASPDLAQTPLQSLDIVSSADLHDIWQWNVDVPEPIMIAVHEIFAETAQARPEAEAVYAWDGNLNYQEIDELSSRLAIHLVSLGVGSRFDAIPLLFEKSVWMPVAMLAASKTGAAAVTMDVSQPVERLATIAAQVQARVIVCSASSVDMATQVLTSGGNDKDDFLVVPIDKERIEGMPLTTQEHVLPKVDPSKPVFIQFTSGSTGVPKGCCISHANLATAIQLQYRAHLEYSPRSRCLDFASYAFDACWATNIGVLCAGGVVCVPSEDQRKNDIVGFMRGARVTNATFTPTLAETINDQALLRSLNYIELGGEAVGEALVQRLLQFTRVRIAYGPSECTIGVAFAKKDEGDRGIGRGIAAGTFVVDPIAHQLVPIGAIGELWISGPLVTKGYLNDSVKTAASFIESPYWFVRGGQSGKLYRTGDLVRYNEDGSIHFVGRLDTQIKHRGQRLELDEVRFHILQKLNYQADEDQEGVQVVADMITAKDRSRASLVGFIIPKDARKMPEQDLSAMAIRMTKSISSRLGTVVPSYMVPAGYIALPSLPTTATGKVDRRRLQEIGRSLSLDQLINGDSSTVVAYREPSTKTELQLRDLIAKTLNVSPDSISADSGFLQLGGDSILSMRLVALARQEGISLSVADVFNQPTLTALALTARYDVHDDEQEIIPFSLLDVETDIVKRQAALLCKISEAQVEDVFPCTSLQAGLLSMTAKHESDYIWQLDLRLHENIDQNRLKQAWEVIVAHAPVIVDETAHWNSPAEARTVMGLGTPLSAVALDFAADGRACFQLSLHHAVYDAHSMQLVIHALQQIYWHDALPGFSPFQPFVQHIQAVLNTEEEAAFWNKQFIDLDAARYPSLPSTGYTPRANSVSRTRVHCLGTPPPGITLATVIRATWSLLLTQLTGRSDTVFGAIVTGRQADVKGIESCVGPTLATVPVRIAPDYKSSLRTFLEQVQRQATDMTTYEQSGLQRIRKMSPEAEEACHFQSLLVYNALPVDFSAKTDGDLFDNTNGPPAESDTTSDEAFTNYALTIVVDQHESKDFELTLSSDNSVVDNAELNSISRQFEHILRLICTKDAGLIQVGQLGLASDHDLAEIWQWNREVPQPVSRCVHDIFAETVRAQPHAEAVNAWNGSLTFEQLDQLSTRLSAHISGLGVIRGTLVPLYFEKSMWMTVAMWAVMKAGGASAGNDVTQPAERLRKIVGQIKPLVVLTSAESAGMAQSLVDVNVQIVIVDAYHLQNMPLIGPVESGVRPCDPLFLVFTSGSTGEPKGVTITHENIASAIHHQADTLEIGRKGARLLDFASYAFDVTWQSNVMAVAQGSCVCVPSDHQRQNDLSNAMAELKVTSATLTPLVAETLDLNVVKGLRYIELGGEMVSDALIQRMPTRVRVTYGPSEATLGVAYAKKDRGDVGIGPPTGVCAWIVDPITSNRLVGKGCLGELWVEGPLVSPGYMNDPEKTAASFVQSPDWLMAGGPGSASGFGRRGRLYKTGDLVRYADNGHLVIVGRKDVQVKIRGQRVELSAIEAIAADAIRSSTDSKATLANISVVADLVTPIDAAGTLLVAFVALEGMNTNGSETILRSAHAKIAASAPSYMVPVAYMILDEMPRTTTGKVDRRKLREYASAVTTDGLFVPDRSSAGEQRAPSTDAEHFLRRMWSSTLKATRTISAKDNFLLLGGDSIEAMKLVSAVRQSGKLLTVADVFKYPVLEDLAKHLRLGQVEEAELPRPFSLLADSPTNVARVRKALATATGLSADDIEDAYPCTALQEGLLALAAQRSGAYFARNVFRLGKTVDLGRFKQAWSLVEGVTPILRTRFVDLHGHGLVQCVVRQSSEWQILGGDEQRPDRLMSVLGVPLSEVALATDKRSGQTAWHWTIHHALYDEPTVNLVLDSLRQAYHNDTAASLTLFSPFIRKVRSVSSETCLEFWQNEFTGLDAQPFPSLPEANYQPKADTAIEHTIKLTHDAPAGITMSTVLRAVWALLTMQYTNTNDAIFGAVVSGRQASLTGLATVAGPTIATVPVRVRMPTEEHDNDITVQTLLQQIQMQAVNMTDYEQTGLQYIQKTSEEAADACRFQSLLVVQPRAGKQQLTTGDIFDDSEFTNEDDSSSAVLEAFTTYAMAVVCQLDEHEVHVTLGIDTGVVSKGKAQRIAHQMEHILQQICLPANSGARMKDIDWVGHHDLRDIWSWNSKISIEPANLPMHQLIEVMVHRHPNSPALCSHDGELDYQQLWDLSTRLAQHLVALGIGAGMIVPILFEKSIWFPIACLAIMQTGAGTCAMDVSQPEERLRTMVRKAGPTKVILASAESANLAGRICSEQHTEVVSINHEKLQDMPRREVALPRVDPESTLYVVFTSGSTGEPKGVVISHSNLASMSTLQSDFLELGPNKRVLDFASYAFDSTWDFNFLTLAAGGCVCIPSEVERRSDISGAIRRMRVTQGTFSPTFAETFSDETVRRLDFIEMGGEAVPQHLIDRFLRITRVRIAYGPSEATIGVMFAKQDLGQRGLGYGVGCRTWIVNPDAGRLAPIGAKGELWLQGPLVGKGYLNDDAQTRKAFIELPDWLHHLSPGHSSNPGDRLYKTGDLVSYNEDGTINFHGRKDGQVKLRGQRLEMADVESNILRQMGEDRRKETQVVVEIISAPWTSDRDTLVAFIKLAGSESIRNSDLTSRVSRVVHDGVHEGLKRTLPLYMIPARYVALPTLPRTTTGKIDRRRLRATEHVQELIIDPTTSNEQRRAPETDMEARLQRLWSTVLAIPQDSISAIDSFIALGGDSVQAMRLANLCHRQGLEMTVMDVFTKPILYQLAEVISTATAAPQALYEPFALLNTGLDLDTLKENAHQQLSAGFEIEDILPLSHAQRESIDGSINGGPTGLHWFTIDLPDTIDGNRLLDSCHLLMKQIDVLRTVFVRHEQQIYQVLLKDLQFPAEIQQVPMGQNIIDWSNMPFVDDENDLSSCFGRSYVRFVLLRDSTGVQRLAIRLWHAQYDGASIPRIAAMLQDIYGGRSLNEEPRICSLIALQKSAKVDTDYWNNVLEGSSMTYMQTRDAPASIEVTITTLKFEETIPFLQHAETSKKTPATIFTAACAVMLAQISNTSDVLFGRLTSGRAALPSHLRNIVCNCLTYLPVRVRLDSGGDLKDQSARKDTLSQVYQQYIDGLASENIRPEHLAEQCENWPAKTPEFGILTLFQNLPTNAQASQDVKLASASNNFEIQGLKAVTDEVYASDTVTIAGIPQHDGTLIVQIMAKSTLFDQQSLDHAGSLLCAALSEFGEFVE</sequence>
<organism evidence="7 8">
    <name type="scientific">Septoria linicola</name>
    <dbReference type="NCBI Taxonomy" id="215465"/>
    <lineage>
        <taxon>Eukaryota</taxon>
        <taxon>Fungi</taxon>
        <taxon>Dikarya</taxon>
        <taxon>Ascomycota</taxon>
        <taxon>Pezizomycotina</taxon>
        <taxon>Dothideomycetes</taxon>
        <taxon>Dothideomycetidae</taxon>
        <taxon>Mycosphaerellales</taxon>
        <taxon>Mycosphaerellaceae</taxon>
        <taxon>Septoria</taxon>
    </lineage>
</organism>
<dbReference type="InterPro" id="IPR042099">
    <property type="entry name" value="ANL_N_sf"/>
</dbReference>
<dbReference type="FunFam" id="3.30.559.30:FF:000003">
    <property type="entry name" value="Nonribosomal peptide synthase SidD"/>
    <property type="match status" value="2"/>
</dbReference>
<dbReference type="SMART" id="SM01294">
    <property type="entry name" value="PKS_PP_betabranch"/>
    <property type="match status" value="1"/>
</dbReference>
<dbReference type="PROSITE" id="PS00455">
    <property type="entry name" value="AMP_BINDING"/>
    <property type="match status" value="5"/>
</dbReference>
<evidence type="ECO:0000256" key="4">
    <source>
        <dbReference type="ARBA" id="ARBA00029454"/>
    </source>
</evidence>
<feature type="compositionally biased region" description="Polar residues" evidence="5">
    <location>
        <begin position="2353"/>
        <end position="2391"/>
    </location>
</feature>
<dbReference type="SUPFAM" id="SSF47336">
    <property type="entry name" value="ACP-like"/>
    <property type="match status" value="5"/>
</dbReference>
<reference evidence="7" key="1">
    <citation type="submission" date="2022-06" db="EMBL/GenBank/DDBJ databases">
        <title>Complete genome sequences of two strains of the flax pathogen Septoria linicola.</title>
        <authorList>
            <person name="Lapalu N."/>
            <person name="Simon A."/>
            <person name="Demenou B."/>
            <person name="Paumier D."/>
            <person name="Guillot M.-P."/>
            <person name="Gout L."/>
            <person name="Valade R."/>
        </authorList>
    </citation>
    <scope>NUCLEOTIDE SEQUENCE</scope>
    <source>
        <strain evidence="7">SE15195</strain>
    </source>
</reference>
<name>A0A9Q9AXM0_9PEZI</name>
<dbReference type="Proteomes" id="UP001056384">
    <property type="component" value="Chromosome 9"/>
</dbReference>
<evidence type="ECO:0000313" key="7">
    <source>
        <dbReference type="EMBL" id="USW57274.1"/>
    </source>
</evidence>
<dbReference type="NCBIfam" id="NF003417">
    <property type="entry name" value="PRK04813.1"/>
    <property type="match status" value="5"/>
</dbReference>
<dbReference type="Gene3D" id="1.10.1200.10">
    <property type="entry name" value="ACP-like"/>
    <property type="match status" value="5"/>
</dbReference>
<evidence type="ECO:0000256" key="2">
    <source>
        <dbReference type="ARBA" id="ARBA00022553"/>
    </source>
</evidence>
<dbReference type="InterPro" id="IPR000873">
    <property type="entry name" value="AMP-dep_synth/lig_dom"/>
</dbReference>
<keyword evidence="3" id="KW-0436">Ligase</keyword>
<feature type="domain" description="Carrier" evidence="6">
    <location>
        <begin position="3046"/>
        <end position="3122"/>
    </location>
</feature>
<accession>A0A9Q9AXM0</accession>
<gene>
    <name evidence="7" type="ORF">Slin15195_G105930</name>
</gene>
<dbReference type="PROSITE" id="PS50075">
    <property type="entry name" value="CARRIER"/>
    <property type="match status" value="5"/>
</dbReference>
<feature type="domain" description="Carrier" evidence="6">
    <location>
        <begin position="5197"/>
        <end position="5273"/>
    </location>
</feature>
<dbReference type="FunFam" id="1.10.1200.10:FF:000005">
    <property type="entry name" value="Nonribosomal peptide synthetase 1"/>
    <property type="match status" value="2"/>
</dbReference>
<dbReference type="SUPFAM" id="SSF56801">
    <property type="entry name" value="Acetyl-CoA synthetase-like"/>
    <property type="match status" value="5"/>
</dbReference>
<dbReference type="GO" id="GO:0031177">
    <property type="term" value="F:phosphopantetheine binding"/>
    <property type="evidence" value="ECO:0007669"/>
    <property type="project" value="InterPro"/>
</dbReference>
<dbReference type="Pfam" id="PF00550">
    <property type="entry name" value="PP-binding"/>
    <property type="match status" value="5"/>
</dbReference>
<dbReference type="Gene3D" id="3.40.50.12780">
    <property type="entry name" value="N-terminal domain of ligase-like"/>
    <property type="match status" value="4"/>
</dbReference>
<evidence type="ECO:0000256" key="3">
    <source>
        <dbReference type="ARBA" id="ARBA00022598"/>
    </source>
</evidence>
<dbReference type="PANTHER" id="PTHR45527:SF3">
    <property type="entry name" value="SIDEROPHORE SYNTHETASE (EUROFUNG)"/>
    <property type="match status" value="1"/>
</dbReference>
<evidence type="ECO:0000259" key="6">
    <source>
        <dbReference type="PROSITE" id="PS50075"/>
    </source>
</evidence>
<evidence type="ECO:0000256" key="5">
    <source>
        <dbReference type="SAM" id="MobiDB-lite"/>
    </source>
</evidence>
<dbReference type="InterPro" id="IPR045851">
    <property type="entry name" value="AMP-bd_C_sf"/>
</dbReference>
<feature type="domain" description="Carrier" evidence="6">
    <location>
        <begin position="1647"/>
        <end position="1723"/>
    </location>
</feature>
<comment type="similarity">
    <text evidence="4">Belongs to the NRP synthetase family.</text>
</comment>
<keyword evidence="1" id="KW-0596">Phosphopantetheine</keyword>
<dbReference type="EMBL" id="CP099426">
    <property type="protein sequence ID" value="USW57274.1"/>
    <property type="molecule type" value="Genomic_DNA"/>
</dbReference>
<keyword evidence="2" id="KW-0597">Phosphoprotein</keyword>
<dbReference type="InterPro" id="IPR036736">
    <property type="entry name" value="ACP-like_sf"/>
</dbReference>
<dbReference type="CDD" id="cd05918">
    <property type="entry name" value="A_NRPS_SidN3_like"/>
    <property type="match status" value="5"/>
</dbReference>
<evidence type="ECO:0000256" key="1">
    <source>
        <dbReference type="ARBA" id="ARBA00022450"/>
    </source>
</evidence>
<dbReference type="PROSITE" id="PS00012">
    <property type="entry name" value="PHOSPHOPANTETHEINE"/>
    <property type="match status" value="4"/>
</dbReference>
<dbReference type="Gene3D" id="3.30.559.10">
    <property type="entry name" value="Chloramphenicol acetyltransferase-like domain"/>
    <property type="match status" value="6"/>
</dbReference>
<dbReference type="Pfam" id="PF00668">
    <property type="entry name" value="Condensation"/>
    <property type="match status" value="5"/>
</dbReference>
<dbReference type="Gene3D" id="3.30.559.30">
    <property type="entry name" value="Nonribosomal peptide synthetase, condensation domain"/>
    <property type="match status" value="6"/>
</dbReference>
<dbReference type="CDD" id="cd19542">
    <property type="entry name" value="CT_NRPS-like"/>
    <property type="match status" value="1"/>
</dbReference>
<dbReference type="SUPFAM" id="SSF52777">
    <property type="entry name" value="CoA-dependent acyltransferases"/>
    <property type="match status" value="11"/>
</dbReference>
<dbReference type="CDD" id="cd19545">
    <property type="entry name" value="FUM14_C_NRPS-like"/>
    <property type="match status" value="3"/>
</dbReference>
<evidence type="ECO:0000313" key="8">
    <source>
        <dbReference type="Proteomes" id="UP001056384"/>
    </source>
</evidence>
<dbReference type="InterPro" id="IPR020806">
    <property type="entry name" value="PKS_PP-bd"/>
</dbReference>
<dbReference type="SMART" id="SM00823">
    <property type="entry name" value="PKS_PP"/>
    <property type="match status" value="4"/>
</dbReference>
<dbReference type="PANTHER" id="PTHR45527">
    <property type="entry name" value="NONRIBOSOMAL PEPTIDE SYNTHETASE"/>
    <property type="match status" value="1"/>
</dbReference>
<dbReference type="Gene3D" id="3.30.300.30">
    <property type="match status" value="5"/>
</dbReference>
<dbReference type="InterPro" id="IPR020845">
    <property type="entry name" value="AMP-binding_CS"/>
</dbReference>
<protein>
    <submittedName>
        <fullName evidence="7">AMP-dependent synthetase/ligase, Condensation domain, phosphopantetheine binding ACP</fullName>
    </submittedName>
</protein>
<feature type="region of interest" description="Disordered" evidence="5">
    <location>
        <begin position="2351"/>
        <end position="2391"/>
    </location>
</feature>
<dbReference type="InterPro" id="IPR023213">
    <property type="entry name" value="CAT-like_dom_sf"/>
</dbReference>
<feature type="domain" description="Carrier" evidence="6">
    <location>
        <begin position="4107"/>
        <end position="4182"/>
    </location>
</feature>
<dbReference type="InterPro" id="IPR010071">
    <property type="entry name" value="AA_adenyl_dom"/>
</dbReference>
<dbReference type="GO" id="GO:0044550">
    <property type="term" value="P:secondary metabolite biosynthetic process"/>
    <property type="evidence" value="ECO:0007669"/>
    <property type="project" value="TreeGrafter"/>
</dbReference>
<proteinExistence type="inferred from homology"/>
<dbReference type="FunFam" id="3.30.300.30:FF:000015">
    <property type="entry name" value="Nonribosomal peptide synthase SidD"/>
    <property type="match status" value="5"/>
</dbReference>
<dbReference type="GO" id="GO:0043041">
    <property type="term" value="P:amino acid activation for nonribosomal peptide biosynthetic process"/>
    <property type="evidence" value="ECO:0007669"/>
    <property type="project" value="TreeGrafter"/>
</dbReference>
<dbReference type="GO" id="GO:0005737">
    <property type="term" value="C:cytoplasm"/>
    <property type="evidence" value="ECO:0007669"/>
    <property type="project" value="TreeGrafter"/>
</dbReference>
<feature type="domain" description="Carrier" evidence="6">
    <location>
        <begin position="570"/>
        <end position="643"/>
    </location>
</feature>
<dbReference type="Pfam" id="PF00501">
    <property type="entry name" value="AMP-binding"/>
    <property type="match status" value="5"/>
</dbReference>